<organism evidence="7 8">
    <name type="scientific">Holothuria leucospilota</name>
    <name type="common">Black long sea cucumber</name>
    <name type="synonym">Mertensiothuria leucospilota</name>
    <dbReference type="NCBI Taxonomy" id="206669"/>
    <lineage>
        <taxon>Eukaryota</taxon>
        <taxon>Metazoa</taxon>
        <taxon>Echinodermata</taxon>
        <taxon>Eleutherozoa</taxon>
        <taxon>Echinozoa</taxon>
        <taxon>Holothuroidea</taxon>
        <taxon>Aspidochirotacea</taxon>
        <taxon>Aspidochirotida</taxon>
        <taxon>Holothuriidae</taxon>
        <taxon>Holothuria</taxon>
    </lineage>
</organism>
<dbReference type="PANTHER" id="PTHR23113">
    <property type="entry name" value="GUANINE NUCLEOTIDE EXCHANGE FACTOR"/>
    <property type="match status" value="1"/>
</dbReference>
<evidence type="ECO:0000256" key="1">
    <source>
        <dbReference type="ARBA" id="ARBA00022658"/>
    </source>
</evidence>
<dbReference type="InterPro" id="IPR008937">
    <property type="entry name" value="Ras-like_GEF"/>
</dbReference>
<feature type="region of interest" description="Disordered" evidence="3">
    <location>
        <begin position="538"/>
        <end position="588"/>
    </location>
</feature>
<dbReference type="Pfam" id="PF00617">
    <property type="entry name" value="RasGEF"/>
    <property type="match status" value="1"/>
</dbReference>
<dbReference type="SMART" id="SM00229">
    <property type="entry name" value="RasGEFN"/>
    <property type="match status" value="1"/>
</dbReference>
<feature type="domain" description="Ras-GEF" evidence="4">
    <location>
        <begin position="207"/>
        <end position="483"/>
    </location>
</feature>
<evidence type="ECO:0000313" key="8">
    <source>
        <dbReference type="Proteomes" id="UP001152320"/>
    </source>
</evidence>
<dbReference type="OrthoDB" id="26687at2759"/>
<dbReference type="InterPro" id="IPR000159">
    <property type="entry name" value="RA_dom"/>
</dbReference>
<dbReference type="InterPro" id="IPR036964">
    <property type="entry name" value="RASGEF_cat_dom_sf"/>
</dbReference>
<dbReference type="InterPro" id="IPR000651">
    <property type="entry name" value="Ras-like_Gua-exchang_fac_N"/>
</dbReference>
<proteinExistence type="predicted"/>
<dbReference type="CDD" id="cd06224">
    <property type="entry name" value="REM"/>
    <property type="match status" value="1"/>
</dbReference>
<keyword evidence="8" id="KW-1185">Reference proteome</keyword>
<dbReference type="GO" id="GO:0005886">
    <property type="term" value="C:plasma membrane"/>
    <property type="evidence" value="ECO:0007669"/>
    <property type="project" value="TreeGrafter"/>
</dbReference>
<dbReference type="InterPro" id="IPR001895">
    <property type="entry name" value="RASGEF_cat_dom"/>
</dbReference>
<dbReference type="Pfam" id="PF00618">
    <property type="entry name" value="RasGEF_N"/>
    <property type="match status" value="1"/>
</dbReference>
<evidence type="ECO:0000259" key="4">
    <source>
        <dbReference type="PROSITE" id="PS50009"/>
    </source>
</evidence>
<dbReference type="SUPFAM" id="SSF54236">
    <property type="entry name" value="Ubiquitin-like"/>
    <property type="match status" value="1"/>
</dbReference>
<evidence type="ECO:0000256" key="2">
    <source>
        <dbReference type="PROSITE-ProRule" id="PRU00168"/>
    </source>
</evidence>
<dbReference type="Pfam" id="PF00788">
    <property type="entry name" value="RA"/>
    <property type="match status" value="1"/>
</dbReference>
<sequence length="745" mass="85486">MRPFAEEREDGVIYNVFLKKEHFMSKSTAEETENISNVTWKTVRTRSIKAATVEKLVEHLPTVIEEMDSLYLHTFFNTYLTFTNLQYVLKLLMHRYFEACHIPQKDSESLKRNIRTVVITWLEENPKDFYQPPDHPCLHFLKDVAMETMQDEEFLNKIDQIFKNFAREEDEENHYLEDALGTQFSINDTVDFMLQGGTSYRHITEIDTKILAEQLTAMDAELFLKVNPQHCIGSIWSRRDKKSCDVDTFSVRATINQFNEVLNRVISTVIWDKSLSHSSRAKIVCKWIEVAQACRELKNFSSLKAIISGLQSHPVHRLQKTWAYIPRHTMQLFQDLAKIFQDDNNFEAWREILMKEGTAKFAPMILSKNGKWTLKVLKRRSFEKTNQKKDELSSGMYGTVPYLGTFLTDLDMVDKANPDTIQGLVNFEKKRKEFEVIAQIQLLQNVAKTYNIIPDHEFKEWFENQVIVSYQEYCILSEEIEAPSRIPQSAPSPSPSIDDSKPKIFRKFFSFTAEDYKQRNSKAEQSKSRLWLFRAKGHGKSGSVSSSVSSNSSSDTAPNSDDSISVSSGDSPVSLTPINKDKKMLRRPTLKSSQSLTCLSQFEQLSPPPCQYEFPSESCRIIRVTLDSGDETDSREGNVYKSLVITHQERAPAIIQTALLKHNLPKTVSCKDYSLVQILPDGGALKIPDNANVFYAMNTAAEPFFILAKKSESYKIGQSPSPRIRSRKKQRDSARMSWVFVSGSP</sequence>
<dbReference type="InterPro" id="IPR023578">
    <property type="entry name" value="Ras_GEF_dom_sf"/>
</dbReference>
<dbReference type="PROSITE" id="PS00720">
    <property type="entry name" value="RASGEF"/>
    <property type="match status" value="1"/>
</dbReference>
<dbReference type="PANTHER" id="PTHR23113:SF312">
    <property type="entry name" value="RAL GUANINE NUCLEOTIDE DISSOCIATION STIMULATOR-LIKE, ISOFORM E"/>
    <property type="match status" value="1"/>
</dbReference>
<dbReference type="AlphaFoldDB" id="A0A9Q1C631"/>
<comment type="caution">
    <text evidence="7">The sequence shown here is derived from an EMBL/GenBank/DDBJ whole genome shotgun (WGS) entry which is preliminary data.</text>
</comment>
<feature type="domain" description="N-terminal Ras-GEF" evidence="6">
    <location>
        <begin position="44"/>
        <end position="166"/>
    </location>
</feature>
<dbReference type="GO" id="GO:0005085">
    <property type="term" value="F:guanyl-nucleotide exchange factor activity"/>
    <property type="evidence" value="ECO:0007669"/>
    <property type="project" value="UniProtKB-KW"/>
</dbReference>
<dbReference type="CDD" id="cd00155">
    <property type="entry name" value="RasGEF"/>
    <property type="match status" value="1"/>
</dbReference>
<gene>
    <name evidence="7" type="ORF">HOLleu_16972</name>
</gene>
<dbReference type="SMART" id="SM00147">
    <property type="entry name" value="RasGEF"/>
    <property type="match status" value="1"/>
</dbReference>
<feature type="compositionally biased region" description="Low complexity" evidence="3">
    <location>
        <begin position="541"/>
        <end position="574"/>
    </location>
</feature>
<dbReference type="Gene3D" id="1.10.840.10">
    <property type="entry name" value="Ras guanine-nucleotide exchange factors catalytic domain"/>
    <property type="match status" value="1"/>
</dbReference>
<dbReference type="SUPFAM" id="SSF48366">
    <property type="entry name" value="Ras GEF"/>
    <property type="match status" value="1"/>
</dbReference>
<protein>
    <submittedName>
        <fullName evidence="7">Ral guanine nucleotide dissociation stimulator-like 1</fullName>
    </submittedName>
</protein>
<evidence type="ECO:0000256" key="3">
    <source>
        <dbReference type="SAM" id="MobiDB-lite"/>
    </source>
</evidence>
<dbReference type="InterPro" id="IPR029071">
    <property type="entry name" value="Ubiquitin-like_domsf"/>
</dbReference>
<dbReference type="PROSITE" id="PS50200">
    <property type="entry name" value="RA"/>
    <property type="match status" value="1"/>
</dbReference>
<feature type="region of interest" description="Disordered" evidence="3">
    <location>
        <begin position="716"/>
        <end position="745"/>
    </location>
</feature>
<feature type="domain" description="Ras-associating" evidence="5">
    <location>
        <begin position="618"/>
        <end position="712"/>
    </location>
</feature>
<accession>A0A9Q1C631</accession>
<keyword evidence="1 2" id="KW-0344">Guanine-nucleotide releasing factor</keyword>
<dbReference type="EMBL" id="JAIZAY010000007">
    <property type="protein sequence ID" value="KAJ8039302.1"/>
    <property type="molecule type" value="Genomic_DNA"/>
</dbReference>
<evidence type="ECO:0000259" key="6">
    <source>
        <dbReference type="PROSITE" id="PS50212"/>
    </source>
</evidence>
<dbReference type="Proteomes" id="UP001152320">
    <property type="component" value="Chromosome 7"/>
</dbReference>
<dbReference type="Gene3D" id="3.10.20.90">
    <property type="entry name" value="Phosphatidylinositol 3-kinase Catalytic Subunit, Chain A, domain 1"/>
    <property type="match status" value="1"/>
</dbReference>
<evidence type="ECO:0000313" key="7">
    <source>
        <dbReference type="EMBL" id="KAJ8039302.1"/>
    </source>
</evidence>
<dbReference type="CDD" id="cd00153">
    <property type="entry name" value="RA_RalGDS_like"/>
    <property type="match status" value="1"/>
</dbReference>
<dbReference type="PROSITE" id="PS50009">
    <property type="entry name" value="RASGEF_CAT"/>
    <property type="match status" value="1"/>
</dbReference>
<dbReference type="PROSITE" id="PS50212">
    <property type="entry name" value="RASGEF_NTER"/>
    <property type="match status" value="1"/>
</dbReference>
<evidence type="ECO:0000259" key="5">
    <source>
        <dbReference type="PROSITE" id="PS50200"/>
    </source>
</evidence>
<name>A0A9Q1C631_HOLLE</name>
<dbReference type="Gene3D" id="1.20.870.10">
    <property type="entry name" value="Son of sevenless (SoS) protein Chain: S domain 1"/>
    <property type="match status" value="1"/>
</dbReference>
<dbReference type="GO" id="GO:0007265">
    <property type="term" value="P:Ras protein signal transduction"/>
    <property type="evidence" value="ECO:0007669"/>
    <property type="project" value="TreeGrafter"/>
</dbReference>
<reference evidence="7" key="1">
    <citation type="submission" date="2021-10" db="EMBL/GenBank/DDBJ databases">
        <title>Tropical sea cucumber genome reveals ecological adaptation and Cuvierian tubules defense mechanism.</title>
        <authorList>
            <person name="Chen T."/>
        </authorList>
    </citation>
    <scope>NUCLEOTIDE SEQUENCE</scope>
    <source>
        <strain evidence="7">Nanhai2018</strain>
        <tissue evidence="7">Muscle</tissue>
    </source>
</reference>
<dbReference type="InterPro" id="IPR019804">
    <property type="entry name" value="Ras_G-nucl-exch_fac_CS"/>
</dbReference>
<dbReference type="SMART" id="SM00314">
    <property type="entry name" value="RA"/>
    <property type="match status" value="1"/>
</dbReference>